<comment type="caution">
    <text evidence="5">The sequence shown here is derived from an EMBL/GenBank/DDBJ whole genome shotgun (WGS) entry which is preliminary data.</text>
</comment>
<dbReference type="Pfam" id="PF13377">
    <property type="entry name" value="Peripla_BP_3"/>
    <property type="match status" value="1"/>
</dbReference>
<keyword evidence="1" id="KW-0805">Transcription regulation</keyword>
<dbReference type="PANTHER" id="PTHR30146">
    <property type="entry name" value="LACI-RELATED TRANSCRIPTIONAL REPRESSOR"/>
    <property type="match status" value="1"/>
</dbReference>
<dbReference type="Pfam" id="PF00356">
    <property type="entry name" value="LacI"/>
    <property type="match status" value="1"/>
</dbReference>
<dbReference type="Gene3D" id="3.40.50.2300">
    <property type="match status" value="2"/>
</dbReference>
<dbReference type="GO" id="GO:0000976">
    <property type="term" value="F:transcription cis-regulatory region binding"/>
    <property type="evidence" value="ECO:0007669"/>
    <property type="project" value="TreeGrafter"/>
</dbReference>
<dbReference type="SUPFAM" id="SSF53822">
    <property type="entry name" value="Periplasmic binding protein-like I"/>
    <property type="match status" value="1"/>
</dbReference>
<dbReference type="SUPFAM" id="SSF47413">
    <property type="entry name" value="lambda repressor-like DNA-binding domains"/>
    <property type="match status" value="1"/>
</dbReference>
<name>A0A2T6ATH4_9RHOB</name>
<protein>
    <submittedName>
        <fullName evidence="5">LacI family transcriptional regulator</fullName>
    </submittedName>
</protein>
<dbReference type="PANTHER" id="PTHR30146:SF138">
    <property type="entry name" value="TRANSCRIPTIONAL REGULATORY PROTEIN"/>
    <property type="match status" value="1"/>
</dbReference>
<gene>
    <name evidence="5" type="ORF">C8N44_1133</name>
</gene>
<dbReference type="GO" id="GO:0003700">
    <property type="term" value="F:DNA-binding transcription factor activity"/>
    <property type="evidence" value="ECO:0007669"/>
    <property type="project" value="TreeGrafter"/>
</dbReference>
<evidence type="ECO:0000313" key="5">
    <source>
        <dbReference type="EMBL" id="PTX47119.1"/>
    </source>
</evidence>
<accession>A0A2T6ATH4</accession>
<organism evidence="5 6">
    <name type="scientific">Allosediminivita pacifica</name>
    <dbReference type="NCBI Taxonomy" id="1267769"/>
    <lineage>
        <taxon>Bacteria</taxon>
        <taxon>Pseudomonadati</taxon>
        <taxon>Pseudomonadota</taxon>
        <taxon>Alphaproteobacteria</taxon>
        <taxon>Rhodobacterales</taxon>
        <taxon>Paracoccaceae</taxon>
        <taxon>Allosediminivita</taxon>
    </lineage>
</organism>
<dbReference type="CDD" id="cd06267">
    <property type="entry name" value="PBP1_LacI_sugar_binding-like"/>
    <property type="match status" value="1"/>
</dbReference>
<dbReference type="PROSITE" id="PS50932">
    <property type="entry name" value="HTH_LACI_2"/>
    <property type="match status" value="1"/>
</dbReference>
<evidence type="ECO:0000313" key="6">
    <source>
        <dbReference type="Proteomes" id="UP000244069"/>
    </source>
</evidence>
<feature type="domain" description="HTH lacI-type" evidence="4">
    <location>
        <begin position="1"/>
        <end position="42"/>
    </location>
</feature>
<dbReference type="Gene3D" id="1.10.260.40">
    <property type="entry name" value="lambda repressor-like DNA-binding domains"/>
    <property type="match status" value="1"/>
</dbReference>
<dbReference type="AlphaFoldDB" id="A0A2T6ATH4"/>
<keyword evidence="2" id="KW-0238">DNA-binding</keyword>
<evidence type="ECO:0000256" key="1">
    <source>
        <dbReference type="ARBA" id="ARBA00023015"/>
    </source>
</evidence>
<evidence type="ECO:0000256" key="3">
    <source>
        <dbReference type="ARBA" id="ARBA00023163"/>
    </source>
</evidence>
<dbReference type="SMART" id="SM00354">
    <property type="entry name" value="HTH_LACI"/>
    <property type="match status" value="1"/>
</dbReference>
<reference evidence="5 6" key="1">
    <citation type="submission" date="2018-04" db="EMBL/GenBank/DDBJ databases">
        <title>Genomic Encyclopedia of Archaeal and Bacterial Type Strains, Phase II (KMG-II): from individual species to whole genera.</title>
        <authorList>
            <person name="Goeker M."/>
        </authorList>
    </citation>
    <scope>NUCLEOTIDE SEQUENCE [LARGE SCALE GENOMIC DNA]</scope>
    <source>
        <strain evidence="5 6">DSM 29329</strain>
    </source>
</reference>
<dbReference type="InterPro" id="IPR000843">
    <property type="entry name" value="HTH_LacI"/>
</dbReference>
<keyword evidence="6" id="KW-1185">Reference proteome</keyword>
<dbReference type="InterPro" id="IPR010982">
    <property type="entry name" value="Lambda_DNA-bd_dom_sf"/>
</dbReference>
<sequence>MAAVSKVLNNGYGVSADMRDRVLRSVEKLGYRPSFAARGMRGATDTIGVLLVDMRNPFLAGLTEGIKSDLASEGKVMMMSVGEAEMSIESSLIDAMIDMRMDGVILVAPCLTTDILSDYASQIPTVVIGHHDPEAEGFDTVNSDDCAGAQLAVEHLIARGHEDIWMLTAPLRPGGKEVFHMRERGYRLAMEQAGLADRMHVIRSDTSLGDNPDELVALLDDIPRPGAVFCWSDIHAIPLLTMARERGLRVPRDLAIVGYDNTPTAALPPIGLTSVEQHADQLGRQAAATMLRRVAEGSHGKHVLIQPNLVPRASS</sequence>
<dbReference type="Proteomes" id="UP000244069">
    <property type="component" value="Unassembled WGS sequence"/>
</dbReference>
<proteinExistence type="predicted"/>
<dbReference type="EMBL" id="QBKN01000013">
    <property type="protein sequence ID" value="PTX47119.1"/>
    <property type="molecule type" value="Genomic_DNA"/>
</dbReference>
<dbReference type="InterPro" id="IPR046335">
    <property type="entry name" value="LacI/GalR-like_sensor"/>
</dbReference>
<evidence type="ECO:0000259" key="4">
    <source>
        <dbReference type="PROSITE" id="PS50932"/>
    </source>
</evidence>
<dbReference type="InterPro" id="IPR028082">
    <property type="entry name" value="Peripla_BP_I"/>
</dbReference>
<dbReference type="CDD" id="cd01392">
    <property type="entry name" value="HTH_LacI"/>
    <property type="match status" value="1"/>
</dbReference>
<keyword evidence="3" id="KW-0804">Transcription</keyword>
<evidence type="ECO:0000256" key="2">
    <source>
        <dbReference type="ARBA" id="ARBA00023125"/>
    </source>
</evidence>